<evidence type="ECO:0000313" key="4">
    <source>
        <dbReference type="EMBL" id="MDC2888784.1"/>
    </source>
</evidence>
<dbReference type="Proteomes" id="UP001528411">
    <property type="component" value="Unassembled WGS sequence"/>
</dbReference>
<dbReference type="RefSeq" id="WP_272180358.1">
    <property type="nucleotide sequence ID" value="NZ_JAQOMS010000002.1"/>
</dbReference>
<dbReference type="Gene3D" id="2.60.40.10">
    <property type="entry name" value="Immunoglobulins"/>
    <property type="match status" value="1"/>
</dbReference>
<keyword evidence="5" id="KW-1185">Reference proteome</keyword>
<dbReference type="PANTHER" id="PTHR22901">
    <property type="entry name" value="SIALATE O-ACETYLESTERASE"/>
    <property type="match status" value="1"/>
</dbReference>
<proteinExistence type="predicted"/>
<gene>
    <name evidence="4" type="ORF">PN838_08365</name>
</gene>
<dbReference type="EMBL" id="JAQOMS010000002">
    <property type="protein sequence ID" value="MDC2888784.1"/>
    <property type="molecule type" value="Genomic_DNA"/>
</dbReference>
<dbReference type="InterPro" id="IPR036514">
    <property type="entry name" value="SGNH_hydro_sf"/>
</dbReference>
<reference evidence="4 5" key="1">
    <citation type="submission" date="2023-01" db="EMBL/GenBank/DDBJ databases">
        <title>Psychrosphaera sp. nov., isolated from marine algae.</title>
        <authorList>
            <person name="Bayburt H."/>
            <person name="Choi B.J."/>
            <person name="Kim J.M."/>
            <person name="Choi D.G."/>
            <person name="Jeon C.O."/>
        </authorList>
    </citation>
    <scope>NUCLEOTIDE SEQUENCE [LARGE SCALE GENOMIC DNA]</scope>
    <source>
        <strain evidence="4 5">G1-22</strain>
    </source>
</reference>
<dbReference type="PANTHER" id="PTHR22901:SF0">
    <property type="entry name" value="SIALATE O-ACETYLESTERASE"/>
    <property type="match status" value="1"/>
</dbReference>
<dbReference type="SUPFAM" id="SSF52266">
    <property type="entry name" value="SGNH hydrolase"/>
    <property type="match status" value="1"/>
</dbReference>
<organism evidence="4 5">
    <name type="scientific">Psychrosphaera algicola</name>
    <dbReference type="NCBI Taxonomy" id="3023714"/>
    <lineage>
        <taxon>Bacteria</taxon>
        <taxon>Pseudomonadati</taxon>
        <taxon>Pseudomonadota</taxon>
        <taxon>Gammaproteobacteria</taxon>
        <taxon>Alteromonadales</taxon>
        <taxon>Pseudoalteromonadaceae</taxon>
        <taxon>Psychrosphaera</taxon>
    </lineage>
</organism>
<evidence type="ECO:0000313" key="5">
    <source>
        <dbReference type="Proteomes" id="UP001528411"/>
    </source>
</evidence>
<dbReference type="InterPro" id="IPR039329">
    <property type="entry name" value="SIAE"/>
</dbReference>
<keyword evidence="2" id="KW-0732">Signal</keyword>
<evidence type="ECO:0000256" key="2">
    <source>
        <dbReference type="SAM" id="SignalP"/>
    </source>
</evidence>
<evidence type="ECO:0000259" key="3">
    <source>
        <dbReference type="Pfam" id="PF03629"/>
    </source>
</evidence>
<dbReference type="InterPro" id="IPR013783">
    <property type="entry name" value="Ig-like_fold"/>
</dbReference>
<feature type="signal peptide" evidence="2">
    <location>
        <begin position="1"/>
        <end position="19"/>
    </location>
</feature>
<evidence type="ECO:0000256" key="1">
    <source>
        <dbReference type="ARBA" id="ARBA00022801"/>
    </source>
</evidence>
<name>A0ABT5FCA7_9GAMM</name>
<dbReference type="Gene3D" id="3.40.50.1110">
    <property type="entry name" value="SGNH hydrolase"/>
    <property type="match status" value="1"/>
</dbReference>
<comment type="caution">
    <text evidence="4">The sequence shown here is derived from an EMBL/GenBank/DDBJ whole genome shotgun (WGS) entry which is preliminary data.</text>
</comment>
<feature type="chain" id="PRO_5045840394" evidence="2">
    <location>
        <begin position="20"/>
        <end position="471"/>
    </location>
</feature>
<keyword evidence="1" id="KW-0378">Hydrolase</keyword>
<feature type="domain" description="Sialate O-acetylesterase" evidence="3">
    <location>
        <begin position="103"/>
        <end position="225"/>
    </location>
</feature>
<dbReference type="InterPro" id="IPR005181">
    <property type="entry name" value="SASA"/>
</dbReference>
<protein>
    <submittedName>
        <fullName evidence="4">Sialate O-acetylesterase</fullName>
    </submittedName>
</protein>
<accession>A0ABT5FCA7</accession>
<dbReference type="Pfam" id="PF03629">
    <property type="entry name" value="SASA"/>
    <property type="match status" value="1"/>
</dbReference>
<sequence>MKRHLLFWTLILFSSTALSKITVPHIFADRMVLQQKQHNPIWGKATPGAKVHVSIANQNYKVKADSKGDWRVKLAPLPAGGPYKLSIEGDYTVLEISDVLVGEVWLCSGQSNMEWRVQHINHSEIELASANFPDIRLLSVPRVGIDKPQFDVETQWYKTTPQNVRDFSAICYLYGRRLHQTLNVPIGLIKNSWGGTPIEAWIPRDALEKNNEYEELLAHWDKVAENFDEDKFNKDLAEFQDWVKAGKPKGKKLKNPANVLTGGKRPANIFNGVVNPFIGYGIRGVIWYQGEANGARGYQYRSLFPLLINSWRERWGQGDFPFYWAQLADFRPEKDTPSKYSDWAELREAQTMTLSLPNTGEAVIYDVGEARNIHPGNKQDVANRLVRHPLAKIYGYPMMADSPMYKSSRIKGNKFLLTFKNVKESFMHLIKMKCLVFTLQEKTNVLSGPRQKLPAKIRLKFIATRLKNPSL</sequence>